<reference evidence="2 3" key="1">
    <citation type="journal article" date="2019" name="Sci. Rep.">
        <title>Comparative genomics of chytrid fungi reveal insights into the obligate biotrophic and pathogenic lifestyle of Synchytrium endobioticum.</title>
        <authorList>
            <person name="van de Vossenberg B.T.L.H."/>
            <person name="Warris S."/>
            <person name="Nguyen H.D.T."/>
            <person name="van Gent-Pelzer M.P.E."/>
            <person name="Joly D.L."/>
            <person name="van de Geest H.C."/>
            <person name="Bonants P.J.M."/>
            <person name="Smith D.S."/>
            <person name="Levesque C.A."/>
            <person name="van der Lee T.A.J."/>
        </authorList>
    </citation>
    <scope>NUCLEOTIDE SEQUENCE [LARGE SCALE GENOMIC DNA]</scope>
    <source>
        <strain evidence="2 3">JEL517</strain>
    </source>
</reference>
<dbReference type="Proteomes" id="UP000319731">
    <property type="component" value="Unassembled WGS sequence"/>
</dbReference>
<feature type="domain" description="PLOD1-3-like GT" evidence="1">
    <location>
        <begin position="100"/>
        <end position="258"/>
    </location>
</feature>
<dbReference type="STRING" id="1806994.A0A507BU00"/>
<protein>
    <recommendedName>
        <fullName evidence="1">PLOD1-3-like GT domain-containing protein</fullName>
    </recommendedName>
</protein>
<dbReference type="GeneID" id="42007140"/>
<dbReference type="OrthoDB" id="69177at2759"/>
<dbReference type="AlphaFoldDB" id="A0A507BU00"/>
<accession>A0A507BU00</accession>
<evidence type="ECO:0000313" key="2">
    <source>
        <dbReference type="EMBL" id="TPX30529.1"/>
    </source>
</evidence>
<organism evidence="2 3">
    <name type="scientific">Synchytrium microbalum</name>
    <dbReference type="NCBI Taxonomy" id="1806994"/>
    <lineage>
        <taxon>Eukaryota</taxon>
        <taxon>Fungi</taxon>
        <taxon>Fungi incertae sedis</taxon>
        <taxon>Chytridiomycota</taxon>
        <taxon>Chytridiomycota incertae sedis</taxon>
        <taxon>Chytridiomycetes</taxon>
        <taxon>Synchytriales</taxon>
        <taxon>Synchytriaceae</taxon>
        <taxon>Synchytrium</taxon>
    </lineage>
</organism>
<name>A0A507BU00_9FUNG</name>
<dbReference type="EMBL" id="QEAO01000065">
    <property type="protein sequence ID" value="TPX30529.1"/>
    <property type="molecule type" value="Genomic_DNA"/>
</dbReference>
<comment type="caution">
    <text evidence="2">The sequence shown here is derived from an EMBL/GenBank/DDBJ whole genome shotgun (WGS) entry which is preliminary data.</text>
</comment>
<dbReference type="CDD" id="cd22997">
    <property type="entry name" value="GT_LH"/>
    <property type="match status" value="1"/>
</dbReference>
<evidence type="ECO:0000313" key="3">
    <source>
        <dbReference type="Proteomes" id="UP000319731"/>
    </source>
</evidence>
<dbReference type="Pfam" id="PF25342">
    <property type="entry name" value="GT_PLOD"/>
    <property type="match status" value="1"/>
</dbReference>
<keyword evidence="3" id="KW-1185">Reference proteome</keyword>
<gene>
    <name evidence="2" type="ORF">SmJEL517_g05917</name>
</gene>
<sequence>MTFLFVDSSIVTNIKMRIVPEYYFSCLAPPLGGMFGFRRAAERVECSQRVVDSIVDMEAMEFVGLGQACFFESLPFTYGIDCQAAGPNGRDSEACKPEWLTYSTVCSESLNQLADHVHDAGMRFRVFGINTRWRGFGVRIRLAGSYARLQPHNKLLIVSDADDVVLLPTPHCSSAHITSRFINTSTPILFMAERGLWPEVWLSRDFEVKSTSNTSPYKYLNAGTYIGYAWAVADLAERVHRGDCTDDQKSFIHAYLDDVGFVSEGLNRRSMYDKWDFREGVQPEGFQKYIRLDVDNELTNSLFQESMSDFDFTYVNTKGLVVNTHTGGRPCIFHQNGDKSRQILPQFRTKVGA</sequence>
<proteinExistence type="predicted"/>
<dbReference type="InterPro" id="IPR057589">
    <property type="entry name" value="GT_PLOD"/>
</dbReference>
<evidence type="ECO:0000259" key="1">
    <source>
        <dbReference type="Pfam" id="PF25342"/>
    </source>
</evidence>
<dbReference type="RefSeq" id="XP_031022171.1">
    <property type="nucleotide sequence ID" value="XM_031171843.1"/>
</dbReference>